<dbReference type="AlphaFoldDB" id="A0A124HX13"/>
<sequence>MSAPRNSPSPSRSSYKNAPTRSVSVDGVDFAYRELGPEDGVPLVLLIHLAGNLDNWDPGIVDGLAARRRVITFGNRGVGGSGGSTPDTIEGMARDAVRFIRALGFDQVDVFGLSMGGFVAQVIAAEEPHLVRKLILAGTGPAGGPGIDKVPALAVQATIKGALTRQDPKLSLFFTDTASGRSAGRAFLRRLEQRTDNRDKDISLTSVRAQMKAIKRWGRQAPSDLSAVRRPVLVANGENDRMVPSPNTIDLAARLPRSELVPLYPDAGHGGIFQYHEDFVARALEFLES</sequence>
<evidence type="ECO:0000313" key="4">
    <source>
        <dbReference type="Proteomes" id="UP000053669"/>
    </source>
</evidence>
<dbReference type="PANTHER" id="PTHR43433">
    <property type="entry name" value="HYDROLASE, ALPHA/BETA FOLD FAMILY PROTEIN"/>
    <property type="match status" value="1"/>
</dbReference>
<dbReference type="InterPro" id="IPR029058">
    <property type="entry name" value="AB_hydrolase_fold"/>
</dbReference>
<dbReference type="PANTHER" id="PTHR43433:SF5">
    <property type="entry name" value="AB HYDROLASE-1 DOMAIN-CONTAINING PROTEIN"/>
    <property type="match status" value="1"/>
</dbReference>
<evidence type="ECO:0000313" key="3">
    <source>
        <dbReference type="EMBL" id="KUN63326.1"/>
    </source>
</evidence>
<evidence type="ECO:0000259" key="2">
    <source>
        <dbReference type="Pfam" id="PF00561"/>
    </source>
</evidence>
<accession>A0A124HX13</accession>
<dbReference type="RefSeq" id="WP_059208798.1">
    <property type="nucleotide sequence ID" value="NZ_KQ948666.1"/>
</dbReference>
<reference evidence="3 4" key="1">
    <citation type="submission" date="2015-10" db="EMBL/GenBank/DDBJ databases">
        <title>Draft genome sequence of Streptomyces canus DSM 40017, type strain for the species Streptomyces canus.</title>
        <authorList>
            <person name="Ruckert C."/>
            <person name="Winkler A."/>
            <person name="Kalinowski J."/>
            <person name="Kampfer P."/>
            <person name="Glaeser S."/>
        </authorList>
    </citation>
    <scope>NUCLEOTIDE SEQUENCE [LARGE SCALE GENOMIC DNA]</scope>
    <source>
        <strain evidence="3 4">DSM 40017</strain>
    </source>
</reference>
<proteinExistence type="predicted"/>
<feature type="compositionally biased region" description="Low complexity" evidence="1">
    <location>
        <begin position="1"/>
        <end position="14"/>
    </location>
</feature>
<dbReference type="PRINTS" id="PR00111">
    <property type="entry name" value="ABHYDROLASE"/>
</dbReference>
<dbReference type="EMBL" id="LMWU01000035">
    <property type="protein sequence ID" value="KUN63326.1"/>
    <property type="molecule type" value="Genomic_DNA"/>
</dbReference>
<dbReference type="GO" id="GO:0016787">
    <property type="term" value="F:hydrolase activity"/>
    <property type="evidence" value="ECO:0007669"/>
    <property type="project" value="UniProtKB-KW"/>
</dbReference>
<dbReference type="Gene3D" id="3.40.50.1820">
    <property type="entry name" value="alpha/beta hydrolase"/>
    <property type="match status" value="1"/>
</dbReference>
<gene>
    <name evidence="3" type="ORF">AQJ46_31555</name>
</gene>
<feature type="region of interest" description="Disordered" evidence="1">
    <location>
        <begin position="1"/>
        <end position="20"/>
    </location>
</feature>
<dbReference type="SUPFAM" id="SSF53474">
    <property type="entry name" value="alpha/beta-Hydrolases"/>
    <property type="match status" value="1"/>
</dbReference>
<dbReference type="InterPro" id="IPR050471">
    <property type="entry name" value="AB_hydrolase"/>
</dbReference>
<organism evidence="3 4">
    <name type="scientific">Streptomyces canus</name>
    <dbReference type="NCBI Taxonomy" id="58343"/>
    <lineage>
        <taxon>Bacteria</taxon>
        <taxon>Bacillati</taxon>
        <taxon>Actinomycetota</taxon>
        <taxon>Actinomycetes</taxon>
        <taxon>Kitasatosporales</taxon>
        <taxon>Streptomycetaceae</taxon>
        <taxon>Streptomyces</taxon>
        <taxon>Streptomyces aurantiacus group</taxon>
    </lineage>
</organism>
<name>A0A124HX13_9ACTN</name>
<feature type="domain" description="AB hydrolase-1" evidence="2">
    <location>
        <begin position="42"/>
        <end position="273"/>
    </location>
</feature>
<keyword evidence="3" id="KW-0378">Hydrolase</keyword>
<protein>
    <submittedName>
        <fullName evidence="3">Alpha/beta hydrolase</fullName>
    </submittedName>
</protein>
<comment type="caution">
    <text evidence="3">The sequence shown here is derived from an EMBL/GenBank/DDBJ whole genome shotgun (WGS) entry which is preliminary data.</text>
</comment>
<dbReference type="Proteomes" id="UP000053669">
    <property type="component" value="Unassembled WGS sequence"/>
</dbReference>
<evidence type="ECO:0000256" key="1">
    <source>
        <dbReference type="SAM" id="MobiDB-lite"/>
    </source>
</evidence>
<dbReference type="InterPro" id="IPR000073">
    <property type="entry name" value="AB_hydrolase_1"/>
</dbReference>
<dbReference type="STRING" id="58343.AQJ46_31555"/>
<dbReference type="Pfam" id="PF00561">
    <property type="entry name" value="Abhydrolase_1"/>
    <property type="match status" value="1"/>
</dbReference>